<keyword evidence="2" id="KW-1185">Reference proteome</keyword>
<sequence length="101" mass="11517">MSLLISFDFSAEQAVNKTSIKMESKILIASLTYCIQRWMACYRADILLTSLELKPKTITDDESNNLKPKAKELKIAENCILIFYLPIQKVKTPGSRAFEKN</sequence>
<proteinExistence type="predicted"/>
<evidence type="ECO:0000313" key="1">
    <source>
        <dbReference type="EMBL" id="GGB18798.1"/>
    </source>
</evidence>
<accession>A0A8J2XTN3</accession>
<gene>
    <name evidence="1" type="ORF">GCM10011511_48260</name>
</gene>
<dbReference type="AlphaFoldDB" id="A0A8J2XTN3"/>
<dbReference type="Proteomes" id="UP000607559">
    <property type="component" value="Unassembled WGS sequence"/>
</dbReference>
<protein>
    <submittedName>
        <fullName evidence="1">Uncharacterized protein</fullName>
    </submittedName>
</protein>
<organism evidence="1 2">
    <name type="scientific">Puia dinghuensis</name>
    <dbReference type="NCBI Taxonomy" id="1792502"/>
    <lineage>
        <taxon>Bacteria</taxon>
        <taxon>Pseudomonadati</taxon>
        <taxon>Bacteroidota</taxon>
        <taxon>Chitinophagia</taxon>
        <taxon>Chitinophagales</taxon>
        <taxon>Chitinophagaceae</taxon>
        <taxon>Puia</taxon>
    </lineage>
</organism>
<name>A0A8J2XTN3_9BACT</name>
<evidence type="ECO:0000313" key="2">
    <source>
        <dbReference type="Proteomes" id="UP000607559"/>
    </source>
</evidence>
<reference evidence="1" key="1">
    <citation type="journal article" date="2014" name="Int. J. Syst. Evol. Microbiol.">
        <title>Complete genome sequence of Corynebacterium casei LMG S-19264T (=DSM 44701T), isolated from a smear-ripened cheese.</title>
        <authorList>
            <consortium name="US DOE Joint Genome Institute (JGI-PGF)"/>
            <person name="Walter F."/>
            <person name="Albersmeier A."/>
            <person name="Kalinowski J."/>
            <person name="Ruckert C."/>
        </authorList>
    </citation>
    <scope>NUCLEOTIDE SEQUENCE</scope>
    <source>
        <strain evidence="1">CGMCC 1.15448</strain>
    </source>
</reference>
<reference evidence="1" key="2">
    <citation type="submission" date="2020-09" db="EMBL/GenBank/DDBJ databases">
        <authorList>
            <person name="Sun Q."/>
            <person name="Zhou Y."/>
        </authorList>
    </citation>
    <scope>NUCLEOTIDE SEQUENCE</scope>
    <source>
        <strain evidence="1">CGMCC 1.15448</strain>
    </source>
</reference>
<comment type="caution">
    <text evidence="1">The sequence shown here is derived from an EMBL/GenBank/DDBJ whole genome shotgun (WGS) entry which is preliminary data.</text>
</comment>
<dbReference type="EMBL" id="BMJC01000005">
    <property type="protein sequence ID" value="GGB18798.1"/>
    <property type="molecule type" value="Genomic_DNA"/>
</dbReference>